<dbReference type="EMBL" id="MSFM01000001">
    <property type="protein sequence ID" value="PKY08086.1"/>
    <property type="molecule type" value="Genomic_DNA"/>
</dbReference>
<dbReference type="OrthoDB" id="4502109at2759"/>
<dbReference type="RefSeq" id="XP_024696680.1">
    <property type="nucleotide sequence ID" value="XM_024838473.1"/>
</dbReference>
<dbReference type="AlphaFoldDB" id="A0A2I1DE08"/>
<reference evidence="2" key="1">
    <citation type="submission" date="2016-12" db="EMBL/GenBank/DDBJ databases">
        <title>The genomes of Aspergillus section Nigri reveals drivers in fungal speciation.</title>
        <authorList>
            <consortium name="DOE Joint Genome Institute"/>
            <person name="Vesth T.C."/>
            <person name="Nybo J."/>
            <person name="Theobald S."/>
            <person name="Brandl J."/>
            <person name="Frisvad J.C."/>
            <person name="Nielsen K.F."/>
            <person name="Lyhne E.K."/>
            <person name="Kogle M.E."/>
            <person name="Kuo A."/>
            <person name="Riley R."/>
            <person name="Clum A."/>
            <person name="Nolan M."/>
            <person name="Lipzen A."/>
            <person name="Salamov A."/>
            <person name="Henrissat B."/>
            <person name="Wiebenga A."/>
            <person name="De vries R.P."/>
            <person name="Grigoriev I.V."/>
            <person name="Mortensen U.H."/>
            <person name="Andersen M.R."/>
            <person name="Baker S.E."/>
        </authorList>
    </citation>
    <scope>NUCLEOTIDE SEQUENCE</scope>
    <source>
        <strain evidence="2">IBT 28561</strain>
    </source>
</reference>
<evidence type="ECO:0000256" key="1">
    <source>
        <dbReference type="SAM" id="SignalP"/>
    </source>
</evidence>
<evidence type="ECO:0008006" key="4">
    <source>
        <dbReference type="Google" id="ProtNLM"/>
    </source>
</evidence>
<dbReference type="Proteomes" id="UP000234254">
    <property type="component" value="Unassembled WGS sequence"/>
</dbReference>
<organism evidence="2 3">
    <name type="scientific">Aspergillus campestris (strain IBT 28561)</name>
    <dbReference type="NCBI Taxonomy" id="1392248"/>
    <lineage>
        <taxon>Eukaryota</taxon>
        <taxon>Fungi</taxon>
        <taxon>Dikarya</taxon>
        <taxon>Ascomycota</taxon>
        <taxon>Pezizomycotina</taxon>
        <taxon>Eurotiomycetes</taxon>
        <taxon>Eurotiomycetidae</taxon>
        <taxon>Eurotiales</taxon>
        <taxon>Aspergillaceae</taxon>
        <taxon>Aspergillus</taxon>
        <taxon>Aspergillus subgen. Circumdati</taxon>
    </lineage>
</organism>
<name>A0A2I1DE08_ASPC2</name>
<accession>A0A2I1DE08</accession>
<dbReference type="VEuPathDB" id="FungiDB:P168DRAFT_300847"/>
<sequence>MKFTGIIASLAVASTAYSAAIPSSLDSLPVGQLNVVTEKVSGVQTLLGGLLGGLPLVGDITQNAQLKNLQSELSGLETTLKGLSGSVSKRDGTEQVTQLAEGIVQKAETSALEVEGLTNLLSQLSGSTSGVPLVGDLLDVQGLLGLL</sequence>
<feature type="signal peptide" evidence="1">
    <location>
        <begin position="1"/>
        <end position="18"/>
    </location>
</feature>
<evidence type="ECO:0000313" key="3">
    <source>
        <dbReference type="Proteomes" id="UP000234254"/>
    </source>
</evidence>
<comment type="caution">
    <text evidence="2">The sequence shown here is derived from an EMBL/GenBank/DDBJ whole genome shotgun (WGS) entry which is preliminary data.</text>
</comment>
<gene>
    <name evidence="2" type="ORF">P168DRAFT_300847</name>
</gene>
<keyword evidence="1" id="KW-0732">Signal</keyword>
<keyword evidence="3" id="KW-1185">Reference proteome</keyword>
<dbReference type="GeneID" id="36545997"/>
<feature type="chain" id="PRO_5014161343" description="Cell wall protein" evidence="1">
    <location>
        <begin position="19"/>
        <end position="147"/>
    </location>
</feature>
<protein>
    <recommendedName>
        <fullName evidence="4">Cell wall protein</fullName>
    </recommendedName>
</protein>
<proteinExistence type="predicted"/>
<evidence type="ECO:0000313" key="2">
    <source>
        <dbReference type="EMBL" id="PKY08086.1"/>
    </source>
</evidence>